<dbReference type="Proteomes" id="UP000623129">
    <property type="component" value="Unassembled WGS sequence"/>
</dbReference>
<proteinExistence type="predicted"/>
<protein>
    <submittedName>
        <fullName evidence="2">Uncharacterized protein</fullName>
    </submittedName>
</protein>
<accession>A0A833QEY3</accession>
<feature type="chain" id="PRO_5032446232" evidence="1">
    <location>
        <begin position="21"/>
        <end position="104"/>
    </location>
</feature>
<evidence type="ECO:0000313" key="3">
    <source>
        <dbReference type="Proteomes" id="UP000623129"/>
    </source>
</evidence>
<dbReference type="OrthoDB" id="1111010at2759"/>
<feature type="signal peptide" evidence="1">
    <location>
        <begin position="1"/>
        <end position="20"/>
    </location>
</feature>
<evidence type="ECO:0000313" key="2">
    <source>
        <dbReference type="EMBL" id="KAF3322383.1"/>
    </source>
</evidence>
<dbReference type="EMBL" id="SWLB01000025">
    <property type="protein sequence ID" value="KAF3322383.1"/>
    <property type="molecule type" value="Genomic_DNA"/>
</dbReference>
<keyword evidence="3" id="KW-1185">Reference proteome</keyword>
<dbReference type="AlphaFoldDB" id="A0A833QEY3"/>
<keyword evidence="1" id="KW-0732">Signal</keyword>
<gene>
    <name evidence="2" type="ORF">FCM35_KLT13524</name>
</gene>
<sequence length="104" mass="12182">MALHLFFLCPYAVEMWYTLASVTGQVYFTPEMSVQQIWLSSWARLRNQRPSRPKRKAWEAVFAAAIWLLWKQRNKVVFGGYLTTPNLLAREVVVESNLWLHNPG</sequence>
<comment type="caution">
    <text evidence="2">The sequence shown here is derived from an EMBL/GenBank/DDBJ whole genome shotgun (WGS) entry which is preliminary data.</text>
</comment>
<reference evidence="2" key="1">
    <citation type="submission" date="2020-01" db="EMBL/GenBank/DDBJ databases">
        <title>Genome sequence of Kobresia littledalei, the first chromosome-level genome in the family Cyperaceae.</title>
        <authorList>
            <person name="Qu G."/>
        </authorList>
    </citation>
    <scope>NUCLEOTIDE SEQUENCE</scope>
    <source>
        <strain evidence="2">C.B.Clarke</strain>
        <tissue evidence="2">Leaf</tissue>
    </source>
</reference>
<evidence type="ECO:0000256" key="1">
    <source>
        <dbReference type="SAM" id="SignalP"/>
    </source>
</evidence>
<name>A0A833QEY3_9POAL</name>
<organism evidence="2 3">
    <name type="scientific">Carex littledalei</name>
    <dbReference type="NCBI Taxonomy" id="544730"/>
    <lineage>
        <taxon>Eukaryota</taxon>
        <taxon>Viridiplantae</taxon>
        <taxon>Streptophyta</taxon>
        <taxon>Embryophyta</taxon>
        <taxon>Tracheophyta</taxon>
        <taxon>Spermatophyta</taxon>
        <taxon>Magnoliopsida</taxon>
        <taxon>Liliopsida</taxon>
        <taxon>Poales</taxon>
        <taxon>Cyperaceae</taxon>
        <taxon>Cyperoideae</taxon>
        <taxon>Cariceae</taxon>
        <taxon>Carex</taxon>
        <taxon>Carex subgen. Euthyceras</taxon>
    </lineage>
</organism>